<comment type="caution">
    <text evidence="2">The sequence shown here is derived from an EMBL/GenBank/DDBJ whole genome shotgun (WGS) entry which is preliminary data.</text>
</comment>
<keyword evidence="3" id="KW-1185">Reference proteome</keyword>
<dbReference type="InterPro" id="IPR048451">
    <property type="entry name" value="YgfZ_barrel"/>
</dbReference>
<dbReference type="SUPFAM" id="SSF103025">
    <property type="entry name" value="Folate-binding domain"/>
    <property type="match status" value="1"/>
</dbReference>
<dbReference type="Pfam" id="PF21130">
    <property type="entry name" value="YgfZ_barrel"/>
    <property type="match status" value="1"/>
</dbReference>
<protein>
    <submittedName>
        <fullName evidence="2">tRNA-modifying protein YgfZ</fullName>
    </submittedName>
</protein>
<evidence type="ECO:0000313" key="3">
    <source>
        <dbReference type="Proteomes" id="UP001253545"/>
    </source>
</evidence>
<dbReference type="PANTHER" id="PTHR22602">
    <property type="entry name" value="TRANSFERASE CAF17, MITOCHONDRIAL-RELATED"/>
    <property type="match status" value="1"/>
</dbReference>
<dbReference type="Gene3D" id="3.30.70.1400">
    <property type="entry name" value="Aminomethyltransferase beta-barrel domains"/>
    <property type="match status" value="1"/>
</dbReference>
<dbReference type="RefSeq" id="WP_311369346.1">
    <property type="nucleotide sequence ID" value="NZ_JAVRHX010000004.1"/>
</dbReference>
<dbReference type="InterPro" id="IPR029043">
    <property type="entry name" value="GcvT/YgfZ_C"/>
</dbReference>
<sequence>MNQSKSFLALLDDISVINVAGEQAHEYLHGQVTVATNPFDVASAKIAAHCDFKGKMFSTMFVSYSEALDASTPHFKLWAHTDGAKESLLQLKKYGVFSKVDIAIDTDVKVYGGFGEHCFEQLHVFFPSLNKQHLSVQSNQFGQIITFNDNTMRFLVCLTTCGQERLADVLNGEKLVDKQYWDRLEILAGLANIQQATVGEYVPQMLNLQSIGAIDFDKGCYMGQEVVARTKFLGKNKRACFIAKCDAQDVDVSKVSVASAIEIKLGENWRRAGSLNRFAIADKELHVLVVLPIDTEIGSIIRIKDSNILLTIGPLPYNNLN</sequence>
<organism evidence="2 3">
    <name type="scientific">Glaciecola petra</name>
    <dbReference type="NCBI Taxonomy" id="3075602"/>
    <lineage>
        <taxon>Bacteria</taxon>
        <taxon>Pseudomonadati</taxon>
        <taxon>Pseudomonadota</taxon>
        <taxon>Gammaproteobacteria</taxon>
        <taxon>Alteromonadales</taxon>
        <taxon>Alteromonadaceae</taxon>
        <taxon>Glaciecola</taxon>
    </lineage>
</organism>
<dbReference type="InterPro" id="IPR045179">
    <property type="entry name" value="YgfZ/GcvT"/>
</dbReference>
<evidence type="ECO:0000259" key="1">
    <source>
        <dbReference type="Pfam" id="PF21130"/>
    </source>
</evidence>
<name>A0ABU2ZTT8_9ALTE</name>
<dbReference type="NCBIfam" id="TIGR03317">
    <property type="entry name" value="ygfZ_signature"/>
    <property type="match status" value="1"/>
</dbReference>
<dbReference type="Proteomes" id="UP001253545">
    <property type="component" value="Unassembled WGS sequence"/>
</dbReference>
<accession>A0ABU2ZTT8</accession>
<proteinExistence type="predicted"/>
<feature type="domain" description="tRNA-modifying protein YgfZ-like beta-barrel" evidence="1">
    <location>
        <begin position="236"/>
        <end position="305"/>
    </location>
</feature>
<dbReference type="Gene3D" id="2.40.30.160">
    <property type="match status" value="1"/>
</dbReference>
<dbReference type="EMBL" id="JAVRHX010000004">
    <property type="protein sequence ID" value="MDT0595820.1"/>
    <property type="molecule type" value="Genomic_DNA"/>
</dbReference>
<dbReference type="PANTHER" id="PTHR22602:SF0">
    <property type="entry name" value="TRANSFERASE CAF17, MITOCHONDRIAL-RELATED"/>
    <property type="match status" value="1"/>
</dbReference>
<dbReference type="Gene3D" id="3.30.70.1630">
    <property type="match status" value="1"/>
</dbReference>
<reference evidence="2 3" key="1">
    <citation type="submission" date="2023-09" db="EMBL/GenBank/DDBJ databases">
        <authorList>
            <person name="Rey-Velasco X."/>
        </authorList>
    </citation>
    <scope>NUCLEOTIDE SEQUENCE [LARGE SCALE GENOMIC DNA]</scope>
    <source>
        <strain evidence="2 3">P117</strain>
    </source>
</reference>
<evidence type="ECO:0000313" key="2">
    <source>
        <dbReference type="EMBL" id="MDT0595820.1"/>
    </source>
</evidence>
<dbReference type="SUPFAM" id="SSF101790">
    <property type="entry name" value="Aminomethyltransferase beta-barrel domain"/>
    <property type="match status" value="1"/>
</dbReference>
<gene>
    <name evidence="2" type="ORF">RM552_13250</name>
</gene>
<dbReference type="InterPro" id="IPR017703">
    <property type="entry name" value="YgfZ/GCV_T_CS"/>
</dbReference>